<organism evidence="2">
    <name type="scientific">Yellow head virus</name>
    <name type="common">YHV</name>
    <dbReference type="NCBI Taxonomy" id="96029"/>
    <lineage>
        <taxon>Viruses</taxon>
        <taxon>Riboviria</taxon>
        <taxon>Orthornavirae</taxon>
        <taxon>Pisuviricota</taxon>
        <taxon>Pisoniviricetes</taxon>
        <taxon>Nidovirales</taxon>
        <taxon>Ronidovirineae</taxon>
        <taxon>Roniviridae</taxon>
        <taxon>Okanivirinae</taxon>
        <taxon>Okavirus</taxon>
        <taxon>Tipravirus</taxon>
        <taxon>Okavirus flavicapitis</taxon>
    </lineage>
</organism>
<feature type="region of interest" description="Disordered" evidence="1">
    <location>
        <begin position="68"/>
        <end position="89"/>
    </location>
</feature>
<name>A0A0U2UR35_YHV</name>
<gene>
    <name evidence="2" type="primary">ORF1a</name>
</gene>
<protein>
    <submittedName>
        <fullName evidence="2">ORF1a</fullName>
    </submittedName>
</protein>
<feature type="non-terminal residue" evidence="2">
    <location>
        <position position="1"/>
    </location>
</feature>
<organismHost>
    <name type="scientific">Acetes</name>
    <dbReference type="NCBI Taxonomy" id="439395"/>
</organismHost>
<sequence length="89" mass="10213">PSHNYTTRRPSTVAYTKLHENRKCPFHTTKNDTCMICANIDDGIYSVVPADSSFHELARELSITLTNVTNPPPKRHEANFQTKPRRVFQ</sequence>
<proteinExistence type="predicted"/>
<accession>A0A0U2UR35</accession>
<organismHost>
    <name type="scientific">Penaeus merguiensis</name>
    <name type="common">Banana prawn</name>
    <name type="synonym">Fenneropenaeus merguiensis</name>
    <dbReference type="NCBI Taxonomy" id="71412"/>
</organismHost>
<organismHost>
    <name type="scientific">Palaemon</name>
    <dbReference type="NCBI Taxonomy" id="117982"/>
</organismHost>
<reference evidence="2" key="1">
    <citation type="submission" date="2015-07" db="EMBL/GenBank/DDBJ databases">
        <title>Survey of viral diseases outbreak in shrimp farming in Egypt.</title>
        <authorList>
            <person name="Megahed M.E."/>
        </authorList>
    </citation>
    <scope>NUCLEOTIDE SEQUENCE</scope>
    <source>
        <strain evidence="2">FDTZ9</strain>
    </source>
</reference>
<evidence type="ECO:0000256" key="1">
    <source>
        <dbReference type="SAM" id="MobiDB-lite"/>
    </source>
</evidence>
<dbReference type="EMBL" id="KT316283">
    <property type="protein sequence ID" value="ALS03983.1"/>
    <property type="molecule type" value="Genomic_RNA"/>
</dbReference>
<organismHost>
    <name type="scientific">Penaeus monodon</name>
    <name type="common">Giant tiger prawn</name>
    <dbReference type="NCBI Taxonomy" id="6687"/>
</organismHost>
<evidence type="ECO:0000313" key="2">
    <source>
        <dbReference type="EMBL" id="ALS03983.1"/>
    </source>
</evidence>